<accession>A0A223LIG6</accession>
<proteinExistence type="predicted"/>
<organism evidence="1 2">
    <name type="scientific">Bacillus phage RadRaab</name>
    <dbReference type="NCBI Taxonomy" id="2023951"/>
    <lineage>
        <taxon>Viruses</taxon>
        <taxon>Duplodnaviria</taxon>
        <taxon>Heunggongvirae</taxon>
        <taxon>Uroviricota</taxon>
        <taxon>Caudoviricetes</taxon>
        <taxon>Salasmaviridae</taxon>
        <taxon>Northropvirinae</taxon>
        <taxon>Claudivirus</taxon>
        <taxon>Claudivirus stitch</taxon>
    </lineage>
</organism>
<name>A0A223LIG6_9CAUD</name>
<evidence type="ECO:0000313" key="2">
    <source>
        <dbReference type="Proteomes" id="UP000225519"/>
    </source>
</evidence>
<dbReference type="EMBL" id="MF156580">
    <property type="protein sequence ID" value="ASU04197.1"/>
    <property type="molecule type" value="Genomic_DNA"/>
</dbReference>
<protein>
    <submittedName>
        <fullName evidence="1">Uncharacterized protein</fullName>
    </submittedName>
</protein>
<dbReference type="Proteomes" id="UP000225519">
    <property type="component" value="Segment"/>
</dbReference>
<reference evidence="2" key="1">
    <citation type="submission" date="2017-05" db="EMBL/GenBank/DDBJ databases">
        <authorList>
            <person name="Mingo M.D."/>
            <person name="Himelright M."/>
            <person name="Sutterfield B."/>
            <person name="Cornell J."/>
            <person name="Clark H."/>
            <person name="Coatney P."/>
            <person name="LeFew S."/>
            <person name="Looney B."/>
            <person name="Pessino J."/>
            <person name="Sartore J."/>
            <person name="Temple L."/>
        </authorList>
    </citation>
    <scope>NUCLEOTIDE SEQUENCE [LARGE SCALE GENOMIC DNA]</scope>
</reference>
<sequence length="78" mass="9288">MKYKEEIIYDLAEIYIDNKGCKLNSFKEIEKNILTNFGDLKQHSSLMSTLRVKQIELLIYNFLREKELNKSIDELTTK</sequence>
<evidence type="ECO:0000313" key="1">
    <source>
        <dbReference type="EMBL" id="ASU04197.1"/>
    </source>
</evidence>